<dbReference type="PRINTS" id="PR00260">
    <property type="entry name" value="CHEMTRNSDUCR"/>
</dbReference>
<keyword evidence="3" id="KW-0732">Signal</keyword>
<dbReference type="SUPFAM" id="SSF58104">
    <property type="entry name" value="Methyl-accepting chemotaxis protein (MCP) signaling domain"/>
    <property type="match status" value="1"/>
</dbReference>
<comment type="caution">
    <text evidence="6">The sequence shown here is derived from an EMBL/GenBank/DDBJ whole genome shotgun (WGS) entry which is preliminary data.</text>
</comment>
<evidence type="ECO:0000256" key="1">
    <source>
        <dbReference type="ARBA" id="ARBA00005695"/>
    </source>
</evidence>
<dbReference type="Gene3D" id="3.40.190.10">
    <property type="entry name" value="Periplasmic binding protein-like II"/>
    <property type="match status" value="1"/>
</dbReference>
<dbReference type="PROSITE" id="PS50111">
    <property type="entry name" value="CHEMOTAXIS_TRANSDUC_2"/>
    <property type="match status" value="1"/>
</dbReference>
<evidence type="ECO:0000313" key="6">
    <source>
        <dbReference type="EMBL" id="MDW8800507.1"/>
    </source>
</evidence>
<dbReference type="CDD" id="cd11386">
    <property type="entry name" value="MCP_signal"/>
    <property type="match status" value="1"/>
</dbReference>
<evidence type="ECO:0000256" key="4">
    <source>
        <dbReference type="PROSITE-ProRule" id="PRU00284"/>
    </source>
</evidence>
<evidence type="ECO:0000313" key="7">
    <source>
        <dbReference type="Proteomes" id="UP001281656"/>
    </source>
</evidence>
<dbReference type="PANTHER" id="PTHR30290:SF9">
    <property type="entry name" value="OLIGOPEPTIDE-BINDING PROTEIN APPA"/>
    <property type="match status" value="1"/>
</dbReference>
<keyword evidence="7" id="KW-1185">Reference proteome</keyword>
<evidence type="ECO:0000259" key="5">
    <source>
        <dbReference type="PROSITE" id="PS50111"/>
    </source>
</evidence>
<comment type="similarity">
    <text evidence="1">Belongs to the bacterial solute-binding protein 5 family.</text>
</comment>
<dbReference type="Gene3D" id="3.10.105.10">
    <property type="entry name" value="Dipeptide-binding Protein, Domain 3"/>
    <property type="match status" value="1"/>
</dbReference>
<proteinExistence type="inferred from homology"/>
<dbReference type="SMART" id="SM00283">
    <property type="entry name" value="MA"/>
    <property type="match status" value="1"/>
</dbReference>
<dbReference type="Gene3D" id="3.90.76.10">
    <property type="entry name" value="Dipeptide-binding Protein, Domain 1"/>
    <property type="match status" value="1"/>
</dbReference>
<dbReference type="EMBL" id="JARUJP010000004">
    <property type="protein sequence ID" value="MDW8800507.1"/>
    <property type="molecule type" value="Genomic_DNA"/>
</dbReference>
<dbReference type="Pfam" id="PF00496">
    <property type="entry name" value="SBP_bac_5"/>
    <property type="match status" value="1"/>
</dbReference>
<dbReference type="InterPro" id="IPR004089">
    <property type="entry name" value="MCPsignal_dom"/>
</dbReference>
<gene>
    <name evidence="6" type="ORF">P8V03_04985</name>
</gene>
<evidence type="ECO:0000256" key="2">
    <source>
        <dbReference type="ARBA" id="ARBA00022448"/>
    </source>
</evidence>
<accession>A0ABU4JQS2</accession>
<evidence type="ECO:0000256" key="3">
    <source>
        <dbReference type="ARBA" id="ARBA00022729"/>
    </source>
</evidence>
<feature type="domain" description="Methyl-accepting transducer" evidence="5">
    <location>
        <begin position="41"/>
        <end position="277"/>
    </location>
</feature>
<keyword evidence="4" id="KW-0807">Transducer</keyword>
<reference evidence="6 7" key="1">
    <citation type="submission" date="2023-04" db="EMBL/GenBank/DDBJ databases">
        <title>Clostridium tannerae sp. nov., isolated from the fecal material of an alpaca.</title>
        <authorList>
            <person name="Miller S."/>
            <person name="Hendry M."/>
            <person name="King J."/>
            <person name="Sankaranarayanan K."/>
            <person name="Lawson P.A."/>
        </authorList>
    </citation>
    <scope>NUCLEOTIDE SEQUENCE [LARGE SCALE GENOMIC DNA]</scope>
    <source>
        <strain evidence="6 7">A1-XYC3</strain>
    </source>
</reference>
<name>A0ABU4JQS2_9CLOT</name>
<dbReference type="RefSeq" id="WP_318797002.1">
    <property type="nucleotide sequence ID" value="NZ_JARUJP010000004.1"/>
</dbReference>
<dbReference type="InterPro" id="IPR004090">
    <property type="entry name" value="Chemotax_Me-accpt_rcpt"/>
</dbReference>
<dbReference type="Pfam" id="PF00015">
    <property type="entry name" value="MCPsignal"/>
    <property type="match status" value="1"/>
</dbReference>
<organism evidence="6 7">
    <name type="scientific">Clostridium tanneri</name>
    <dbReference type="NCBI Taxonomy" id="3037988"/>
    <lineage>
        <taxon>Bacteria</taxon>
        <taxon>Bacillati</taxon>
        <taxon>Bacillota</taxon>
        <taxon>Clostridia</taxon>
        <taxon>Eubacteriales</taxon>
        <taxon>Clostridiaceae</taxon>
        <taxon>Clostridium</taxon>
    </lineage>
</organism>
<protein>
    <submittedName>
        <fullName evidence="6">ABC transporter substrate-binding protein</fullName>
    </submittedName>
</protein>
<dbReference type="PANTHER" id="PTHR30290">
    <property type="entry name" value="PERIPLASMIC BINDING COMPONENT OF ABC TRANSPORTER"/>
    <property type="match status" value="1"/>
</dbReference>
<keyword evidence="2" id="KW-0813">Transport</keyword>
<sequence length="812" mass="90364">MFTFRKTKAIEETKDKEEIYNNNLGLLVRNEECIVDKISNKINETSFVVENLILTINSISQYIEVQFGSINKVIDQINTYSALAEEVSASIDSSKQLYSQTLEVSRKGSDAVNESIGAMEDIQSSVTYSKTVVNTLSNKATDIHSMLDVIKDIANNTNLLALNASIEAARAGEAGRGFAVVASEVKKLAQRSMESVTYISNTISEINDSIKSTITAMDETIEKVKKGSDIAGNTLEVFGKITEAVNEGNNVMEEIASAVATQTKSLEGVIDSTDDMNNTSEKLMFVVESASLSTQYTKTSLASLYNVSEDLKVTTKDLLNSMDAQIQEDIVLRTCIGSQPDRYDPSISYDSELIHLFSNLHSGILLIGESGDISPGIAKSWYVEDDNLTWVFNLRKGARFHNGKEILAEDVKYCYERLLSPELNSPNSWTLEDIEGAREFRNGSCSSVSGIKILNNYCISIKLSKPYSGFLLNLGQSFCAVMDKEELKKGNIVGCGAFILAKRDEEECVLTAFKDYFNGAPYIDKIVIKFSKEKLAERIIDGDYDFALIDSKEDIDKIKNQDMLCMNTKVVMGTYYAGFNLDSRSIFASNVELRKALNLAVNKKRIITELLGDMGEEAKGPIPPSIIDNSYLTEISYNPGLAEELLRKNNAQGNTISILYRDTSEDILFNKITNYIIEDLAALGISCKLIKVPVSEYLNPESIKKCDLCIGRWIADSGDPDNFLQPIFNPANVANLSRYNNPLVIEKLEEAKALINPNKKLQLYREIQQIIIKDMPWIFLYHPKVAVGHRKGILGLRLNPLGFINYDNIIVR</sequence>
<dbReference type="CDD" id="cd00995">
    <property type="entry name" value="PBP2_NikA_DppA_OppA_like"/>
    <property type="match status" value="1"/>
</dbReference>
<dbReference type="InterPro" id="IPR000914">
    <property type="entry name" value="SBP_5_dom"/>
</dbReference>
<dbReference type="InterPro" id="IPR039424">
    <property type="entry name" value="SBP_5"/>
</dbReference>
<dbReference type="Proteomes" id="UP001281656">
    <property type="component" value="Unassembled WGS sequence"/>
</dbReference>
<dbReference type="SUPFAM" id="SSF53850">
    <property type="entry name" value="Periplasmic binding protein-like II"/>
    <property type="match status" value="1"/>
</dbReference>
<dbReference type="Gene3D" id="1.10.287.950">
    <property type="entry name" value="Methyl-accepting chemotaxis protein"/>
    <property type="match status" value="1"/>
</dbReference>